<dbReference type="GeneID" id="25412679"/>
<dbReference type="GO" id="GO:0005737">
    <property type="term" value="C:cytoplasm"/>
    <property type="evidence" value="ECO:0007669"/>
    <property type="project" value="TreeGrafter"/>
</dbReference>
<dbReference type="PANTHER" id="PTHR48079:SF6">
    <property type="entry name" value="NAD(P)-BINDING DOMAIN-CONTAINING PROTEIN-RELATED"/>
    <property type="match status" value="1"/>
</dbReference>
<evidence type="ECO:0000313" key="3">
    <source>
        <dbReference type="Proteomes" id="UP000027730"/>
    </source>
</evidence>
<dbReference type="OrthoDB" id="10262413at2759"/>
<dbReference type="InterPro" id="IPR001509">
    <property type="entry name" value="Epimerase_deHydtase"/>
</dbReference>
<evidence type="ECO:0000313" key="2">
    <source>
        <dbReference type="EMBL" id="KEQ68406.1"/>
    </source>
</evidence>
<feature type="domain" description="NAD-dependent epimerase/dehydratase" evidence="1">
    <location>
        <begin position="5"/>
        <end position="237"/>
    </location>
</feature>
<reference evidence="2 3" key="1">
    <citation type="journal article" date="2014" name="BMC Genomics">
        <title>Genome sequencing of four Aureobasidium pullulans varieties: biotechnological potential, stress tolerance, and description of new species.</title>
        <authorList>
            <person name="Gostin Ar C."/>
            <person name="Ohm R.A."/>
            <person name="Kogej T."/>
            <person name="Sonjak S."/>
            <person name="Turk M."/>
            <person name="Zajc J."/>
            <person name="Zalar P."/>
            <person name="Grube M."/>
            <person name="Sun H."/>
            <person name="Han J."/>
            <person name="Sharma A."/>
            <person name="Chiniquy J."/>
            <person name="Ngan C.Y."/>
            <person name="Lipzen A."/>
            <person name="Barry K."/>
            <person name="Grigoriev I.V."/>
            <person name="Gunde-Cimerman N."/>
        </authorList>
    </citation>
    <scope>NUCLEOTIDE SEQUENCE [LARGE SCALE GENOMIC DNA]</scope>
    <source>
        <strain evidence="2 3">CBS 147.97</strain>
    </source>
</reference>
<evidence type="ECO:0000259" key="1">
    <source>
        <dbReference type="Pfam" id="PF01370"/>
    </source>
</evidence>
<dbReference type="RefSeq" id="XP_013422600.1">
    <property type="nucleotide sequence ID" value="XM_013567146.1"/>
</dbReference>
<dbReference type="Gene3D" id="3.40.50.720">
    <property type="entry name" value="NAD(P)-binding Rossmann-like Domain"/>
    <property type="match status" value="1"/>
</dbReference>
<dbReference type="SUPFAM" id="SSF51735">
    <property type="entry name" value="NAD(P)-binding Rossmann-fold domains"/>
    <property type="match status" value="1"/>
</dbReference>
<dbReference type="STRING" id="1043004.A0A074X181"/>
<gene>
    <name evidence="2" type="ORF">M436DRAFT_58549</name>
</gene>
<dbReference type="Proteomes" id="UP000027730">
    <property type="component" value="Unassembled WGS sequence"/>
</dbReference>
<dbReference type="AlphaFoldDB" id="A0A074X181"/>
<name>A0A074X181_9PEZI</name>
<dbReference type="PANTHER" id="PTHR48079">
    <property type="entry name" value="PROTEIN YEEZ"/>
    <property type="match status" value="1"/>
</dbReference>
<dbReference type="GO" id="GO:0004029">
    <property type="term" value="F:aldehyde dehydrogenase (NAD+) activity"/>
    <property type="evidence" value="ECO:0007669"/>
    <property type="project" value="TreeGrafter"/>
</dbReference>
<protein>
    <submittedName>
        <fullName evidence="2">NAD(P)-binding protein</fullName>
    </submittedName>
</protein>
<keyword evidence="3" id="KW-1185">Reference proteome</keyword>
<accession>A0A074X181</accession>
<dbReference type="EMBL" id="KL584730">
    <property type="protein sequence ID" value="KEQ68406.1"/>
    <property type="molecule type" value="Genomic_DNA"/>
</dbReference>
<sequence length="348" mass="38068">MPRNILITGGSGYLGGSLLAELKKTNLPAHGTTYALVRSDEQAEKVKAQYNATPITLDLEDQSAITATLLEKQISVVFYMINAANGDSQERFFEGLEKVKQQLGIETHFLHTSGAKIFSGFAQHPTDRVLSDMDDGLYEIQKRVAPQIPLFKQAVGANNKIIAAGEKYGVKTYIFMPCIVYGKGTGFGNRISIQTVAIVKAAKAMRRVCKVDSLEATWPVCHIHDTTALYLALLSKILEEEKLQNGRRGYYLASPGSIAWTDLYKQMATALDKRGIIDDDTVQEVSDDSPEEAGKALGCPKEFVPVQMGGACALQADRGKTIGWAPEYPAQHILDDADNEVDLILNNI</sequence>
<dbReference type="InterPro" id="IPR051783">
    <property type="entry name" value="NAD(P)-dependent_oxidoreduct"/>
</dbReference>
<proteinExistence type="predicted"/>
<organism evidence="2 3">
    <name type="scientific">Aureobasidium namibiae CBS 147.97</name>
    <dbReference type="NCBI Taxonomy" id="1043004"/>
    <lineage>
        <taxon>Eukaryota</taxon>
        <taxon>Fungi</taxon>
        <taxon>Dikarya</taxon>
        <taxon>Ascomycota</taxon>
        <taxon>Pezizomycotina</taxon>
        <taxon>Dothideomycetes</taxon>
        <taxon>Dothideomycetidae</taxon>
        <taxon>Dothideales</taxon>
        <taxon>Saccotheciaceae</taxon>
        <taxon>Aureobasidium</taxon>
    </lineage>
</organism>
<dbReference type="Pfam" id="PF01370">
    <property type="entry name" value="Epimerase"/>
    <property type="match status" value="1"/>
</dbReference>
<dbReference type="HOGENOM" id="CLU_007383_12_0_1"/>
<dbReference type="InterPro" id="IPR036291">
    <property type="entry name" value="NAD(P)-bd_dom_sf"/>
</dbReference>